<dbReference type="PANTHER" id="PTHR46261:SF18">
    <property type="entry name" value="DNA-BINDING PROTEIN MNB1B"/>
    <property type="match status" value="1"/>
</dbReference>
<feature type="domain" description="HMG box" evidence="6">
    <location>
        <begin position="20"/>
        <end position="89"/>
    </location>
</feature>
<dbReference type="Pfam" id="PF00505">
    <property type="entry name" value="HMG_box"/>
    <property type="match status" value="1"/>
</dbReference>
<accession>I0YNS1</accession>
<dbReference type="OrthoDB" id="498543at2759"/>
<evidence type="ECO:0000256" key="1">
    <source>
        <dbReference type="ARBA" id="ARBA00004123"/>
    </source>
</evidence>
<dbReference type="eggNOG" id="KOG0381">
    <property type="taxonomic scope" value="Eukaryota"/>
</dbReference>
<gene>
    <name evidence="7" type="ORF">COCSUDRAFT_83556</name>
</gene>
<evidence type="ECO:0000313" key="8">
    <source>
        <dbReference type="Proteomes" id="UP000007264"/>
    </source>
</evidence>
<organism evidence="7 8">
    <name type="scientific">Coccomyxa subellipsoidea (strain C-169)</name>
    <name type="common">Green microalga</name>
    <dbReference type="NCBI Taxonomy" id="574566"/>
    <lineage>
        <taxon>Eukaryota</taxon>
        <taxon>Viridiplantae</taxon>
        <taxon>Chlorophyta</taxon>
        <taxon>core chlorophytes</taxon>
        <taxon>Trebouxiophyceae</taxon>
        <taxon>Trebouxiophyceae incertae sedis</taxon>
        <taxon>Coccomyxaceae</taxon>
        <taxon>Coccomyxa</taxon>
        <taxon>Coccomyxa subellipsoidea</taxon>
    </lineage>
</organism>
<sequence>MGEEAPRVKKRRAKKPKDAPRRPKSAYMFFMAEFREKWKVDHPEVNRVSDVGVAAGEAWRSLTPEQKAVYEEQSVGSKATYAAEIAEYASAHPKPPKKRQRSREPGQLRRPTSAYFFFLNTFRDAFKEDNPGTGPCAMPL</sequence>
<dbReference type="AlphaFoldDB" id="I0YNS1"/>
<keyword evidence="2 4" id="KW-0238">DNA-binding</keyword>
<dbReference type="Proteomes" id="UP000007264">
    <property type="component" value="Unassembled WGS sequence"/>
</dbReference>
<dbReference type="PANTHER" id="PTHR46261">
    <property type="entry name" value="HIGH MOBILITY GROUP B PROTEIN 4-RELATED"/>
    <property type="match status" value="1"/>
</dbReference>
<dbReference type="PROSITE" id="PS50118">
    <property type="entry name" value="HMG_BOX_2"/>
    <property type="match status" value="1"/>
</dbReference>
<reference evidence="7 8" key="1">
    <citation type="journal article" date="2012" name="Genome Biol.">
        <title>The genome of the polar eukaryotic microalga coccomyxa subellipsoidea reveals traits of cold adaptation.</title>
        <authorList>
            <person name="Blanc G."/>
            <person name="Agarkova I."/>
            <person name="Grimwood J."/>
            <person name="Kuo A."/>
            <person name="Brueggeman A."/>
            <person name="Dunigan D."/>
            <person name="Gurnon J."/>
            <person name="Ladunga I."/>
            <person name="Lindquist E."/>
            <person name="Lucas S."/>
            <person name="Pangilinan J."/>
            <person name="Proschold T."/>
            <person name="Salamov A."/>
            <person name="Schmutz J."/>
            <person name="Weeks D."/>
            <person name="Yamada T."/>
            <person name="Claverie J.M."/>
            <person name="Grigoriev I."/>
            <person name="Van Etten J."/>
            <person name="Lomsadze A."/>
            <person name="Borodovsky M."/>
        </authorList>
    </citation>
    <scope>NUCLEOTIDE SEQUENCE [LARGE SCALE GENOMIC DNA]</scope>
    <source>
        <strain evidence="7 8">C-169</strain>
    </source>
</reference>
<evidence type="ECO:0000256" key="4">
    <source>
        <dbReference type="PROSITE-ProRule" id="PRU00267"/>
    </source>
</evidence>
<dbReference type="InterPro" id="IPR009071">
    <property type="entry name" value="HMG_box_dom"/>
</dbReference>
<evidence type="ECO:0000313" key="7">
    <source>
        <dbReference type="EMBL" id="EIE20040.1"/>
    </source>
</evidence>
<protein>
    <recommendedName>
        <fullName evidence="6">HMG box domain-containing protein</fullName>
    </recommendedName>
</protein>
<dbReference type="GO" id="GO:0005634">
    <property type="term" value="C:nucleus"/>
    <property type="evidence" value="ECO:0007669"/>
    <property type="project" value="UniProtKB-SubCell"/>
</dbReference>
<dbReference type="RefSeq" id="XP_005644584.1">
    <property type="nucleotide sequence ID" value="XM_005644527.1"/>
</dbReference>
<feature type="region of interest" description="Disordered" evidence="5">
    <location>
        <begin position="1"/>
        <end position="22"/>
    </location>
</feature>
<feature type="DNA-binding region" description="HMG box" evidence="4">
    <location>
        <begin position="20"/>
        <end position="89"/>
    </location>
</feature>
<dbReference type="STRING" id="574566.I0YNS1"/>
<evidence type="ECO:0000256" key="2">
    <source>
        <dbReference type="ARBA" id="ARBA00023125"/>
    </source>
</evidence>
<dbReference type="InterPro" id="IPR031061">
    <property type="entry name" value="HMGB_plant"/>
</dbReference>
<evidence type="ECO:0000256" key="5">
    <source>
        <dbReference type="SAM" id="MobiDB-lite"/>
    </source>
</evidence>
<dbReference type="GeneID" id="17037897"/>
<dbReference type="Gene3D" id="1.10.30.10">
    <property type="entry name" value="High mobility group box domain"/>
    <property type="match status" value="2"/>
</dbReference>
<comment type="subcellular location">
    <subcellularLocation>
        <location evidence="1">Nucleus</location>
    </subcellularLocation>
</comment>
<dbReference type="GO" id="GO:0003677">
    <property type="term" value="F:DNA binding"/>
    <property type="evidence" value="ECO:0007669"/>
    <property type="project" value="UniProtKB-UniRule"/>
</dbReference>
<name>I0YNS1_COCSC</name>
<dbReference type="KEGG" id="csl:COCSUDRAFT_83556"/>
<proteinExistence type="predicted"/>
<comment type="caution">
    <text evidence="7">The sequence shown here is derived from an EMBL/GenBank/DDBJ whole genome shotgun (WGS) entry which is preliminary data.</text>
</comment>
<dbReference type="InterPro" id="IPR036910">
    <property type="entry name" value="HMG_box_dom_sf"/>
</dbReference>
<dbReference type="SUPFAM" id="SSF47095">
    <property type="entry name" value="HMG-box"/>
    <property type="match status" value="2"/>
</dbReference>
<dbReference type="SMART" id="SM00398">
    <property type="entry name" value="HMG"/>
    <property type="match status" value="1"/>
</dbReference>
<evidence type="ECO:0000259" key="6">
    <source>
        <dbReference type="PROSITE" id="PS50118"/>
    </source>
</evidence>
<dbReference type="EMBL" id="AGSI01000017">
    <property type="protein sequence ID" value="EIE20040.1"/>
    <property type="molecule type" value="Genomic_DNA"/>
</dbReference>
<evidence type="ECO:0000256" key="3">
    <source>
        <dbReference type="ARBA" id="ARBA00023242"/>
    </source>
</evidence>
<feature type="region of interest" description="Disordered" evidence="5">
    <location>
        <begin position="88"/>
        <end position="111"/>
    </location>
</feature>
<keyword evidence="8" id="KW-1185">Reference proteome</keyword>
<keyword evidence="3 4" id="KW-0539">Nucleus</keyword>